<keyword evidence="4" id="KW-0064">Aspartyl protease</keyword>
<dbReference type="GO" id="GO:0006508">
    <property type="term" value="P:proteolysis"/>
    <property type="evidence" value="ECO:0007669"/>
    <property type="project" value="UniProtKB-KW"/>
</dbReference>
<dbReference type="InterPro" id="IPR034164">
    <property type="entry name" value="Pepsin-like_dom"/>
</dbReference>
<dbReference type="PRINTS" id="PR00792">
    <property type="entry name" value="PEPSIN"/>
</dbReference>
<protein>
    <recommendedName>
        <fullName evidence="9">Peptidase A1 domain-containing protein</fullName>
    </recommendedName>
</protein>
<evidence type="ECO:0000256" key="2">
    <source>
        <dbReference type="ARBA" id="ARBA00022670"/>
    </source>
</evidence>
<dbReference type="AlphaFoldDB" id="A0A7S3G9G3"/>
<keyword evidence="5" id="KW-0378">Hydrolase</keyword>
<accession>A0A7S3G9G3</accession>
<name>A0A7S3G9G3_9EUKA</name>
<dbReference type="PROSITE" id="PS51767">
    <property type="entry name" value="PEPTIDASE_A1"/>
    <property type="match status" value="1"/>
</dbReference>
<organism evidence="10">
    <name type="scientific">Palpitomonas bilix</name>
    <dbReference type="NCBI Taxonomy" id="652834"/>
    <lineage>
        <taxon>Eukaryota</taxon>
        <taxon>Eukaryota incertae sedis</taxon>
    </lineage>
</organism>
<dbReference type="Pfam" id="PF00026">
    <property type="entry name" value="Asp"/>
    <property type="match status" value="2"/>
</dbReference>
<sequence>MVFAKLLAALLLSVAIVQAAKPVVIPFERKIAKRAGKSTANAGTRSLSANSVGLYDGQSLFFAEISVGTPPQRFLVQLDTGSSTLFIPKDTCEECGVHADNAYNPSLSSTYDPISCSSPDCTAQCSSGSCWPVNEYNFVDDDVYESIEDRICSSSYSCCSYLYPQMCGSYANYGDGSGAEGYLALETISIGGLSGTATFTVTMREVGGNGQGQFEPPEVDGILGLAFSSLNCNPTCTTPVLRSILEANYLPNQFAMYMTPTGGAFILGGNDEDYYDSSSLTYTNLLQDSSGEYQYYTVKMTDFTVGGGSVFLSESSLNDGTVKVDSGTTLMMLEDQLYNAFISQLQFICDYGYAVPGLCTASYTTVDDSESIVNGNCVALSSDQFDLYPDVVLTFDGGASVTVTPTMYLGGYAVPASTVGCQDGEYSLLITSSADGTILGDVFMQNTYTTFDMDNYRVGFAQKSTADNLASCSNAYTCDDCQNAAPSCGWCADANDGFGACIQGTEWGPLQSGCSGWYKGQCTTPANAQCNSDATVLVGTCENSCSCSTDGSLICESDTSCLVGTEDRQACNIEGVHRTHDSGPSCICSDTGKVLKWACTPSSAATVLPAPWRLLAGIVVVLLCLI</sequence>
<dbReference type="CDD" id="cd05471">
    <property type="entry name" value="pepsin_like"/>
    <property type="match status" value="1"/>
</dbReference>
<evidence type="ECO:0000259" key="9">
    <source>
        <dbReference type="PROSITE" id="PS51767"/>
    </source>
</evidence>
<evidence type="ECO:0000256" key="5">
    <source>
        <dbReference type="ARBA" id="ARBA00022801"/>
    </source>
</evidence>
<dbReference type="InterPro" id="IPR001461">
    <property type="entry name" value="Aspartic_peptidase_A1"/>
</dbReference>
<evidence type="ECO:0000256" key="3">
    <source>
        <dbReference type="ARBA" id="ARBA00022729"/>
    </source>
</evidence>
<reference evidence="10" key="1">
    <citation type="submission" date="2021-01" db="EMBL/GenBank/DDBJ databases">
        <authorList>
            <person name="Corre E."/>
            <person name="Pelletier E."/>
            <person name="Niang G."/>
            <person name="Scheremetjew M."/>
            <person name="Finn R."/>
            <person name="Kale V."/>
            <person name="Holt S."/>
            <person name="Cochrane G."/>
            <person name="Meng A."/>
            <person name="Brown T."/>
            <person name="Cohen L."/>
        </authorList>
    </citation>
    <scope>NUCLEOTIDE SEQUENCE</scope>
    <source>
        <strain evidence="10">NIES-2562</strain>
    </source>
</reference>
<dbReference type="GO" id="GO:0004190">
    <property type="term" value="F:aspartic-type endopeptidase activity"/>
    <property type="evidence" value="ECO:0007669"/>
    <property type="project" value="UniProtKB-KW"/>
</dbReference>
<evidence type="ECO:0000313" key="10">
    <source>
        <dbReference type="EMBL" id="CAE0257490.1"/>
    </source>
</evidence>
<evidence type="ECO:0000256" key="4">
    <source>
        <dbReference type="ARBA" id="ARBA00022750"/>
    </source>
</evidence>
<dbReference type="InterPro" id="IPR033121">
    <property type="entry name" value="PEPTIDASE_A1"/>
</dbReference>
<feature type="domain" description="Peptidase A1" evidence="9">
    <location>
        <begin position="61"/>
        <end position="461"/>
    </location>
</feature>
<dbReference type="EMBL" id="HBIB01030501">
    <property type="protein sequence ID" value="CAE0257490.1"/>
    <property type="molecule type" value="Transcribed_RNA"/>
</dbReference>
<evidence type="ECO:0000256" key="1">
    <source>
        <dbReference type="ARBA" id="ARBA00007447"/>
    </source>
</evidence>
<dbReference type="SUPFAM" id="SSF50630">
    <property type="entry name" value="Acid proteases"/>
    <property type="match status" value="1"/>
</dbReference>
<feature type="active site" evidence="7">
    <location>
        <position position="325"/>
    </location>
</feature>
<proteinExistence type="inferred from homology"/>
<evidence type="ECO:0000256" key="8">
    <source>
        <dbReference type="SAM" id="SignalP"/>
    </source>
</evidence>
<dbReference type="Gene3D" id="2.40.70.10">
    <property type="entry name" value="Acid Proteases"/>
    <property type="match status" value="2"/>
</dbReference>
<comment type="similarity">
    <text evidence="1">Belongs to the peptidase A1 family.</text>
</comment>
<evidence type="ECO:0000256" key="6">
    <source>
        <dbReference type="ARBA" id="ARBA00023145"/>
    </source>
</evidence>
<dbReference type="PANTHER" id="PTHR47965:SF12">
    <property type="entry name" value="ASPARTIC PROTEINASE 3-RELATED"/>
    <property type="match status" value="1"/>
</dbReference>
<dbReference type="PANTHER" id="PTHR47965">
    <property type="entry name" value="ASPARTYL PROTEASE-RELATED"/>
    <property type="match status" value="1"/>
</dbReference>
<feature type="signal peptide" evidence="8">
    <location>
        <begin position="1"/>
        <end position="19"/>
    </location>
</feature>
<gene>
    <name evidence="10" type="ORF">PBIL07802_LOCUS19749</name>
</gene>
<keyword evidence="3 8" id="KW-0732">Signal</keyword>
<keyword evidence="2" id="KW-0645">Protease</keyword>
<feature type="active site" evidence="7">
    <location>
        <position position="79"/>
    </location>
</feature>
<feature type="chain" id="PRO_5030959603" description="Peptidase A1 domain-containing protein" evidence="8">
    <location>
        <begin position="20"/>
        <end position="626"/>
    </location>
</feature>
<keyword evidence="6" id="KW-0865">Zymogen</keyword>
<dbReference type="InterPro" id="IPR021109">
    <property type="entry name" value="Peptidase_aspartic_dom_sf"/>
</dbReference>
<evidence type="ECO:0000256" key="7">
    <source>
        <dbReference type="PIRSR" id="PIRSR601461-1"/>
    </source>
</evidence>